<evidence type="ECO:0000313" key="2">
    <source>
        <dbReference type="EMBL" id="KAK3506795.1"/>
    </source>
</evidence>
<keyword evidence="1" id="KW-0472">Membrane</keyword>
<protein>
    <submittedName>
        <fullName evidence="2">Uncharacterized protein</fullName>
    </submittedName>
</protein>
<dbReference type="Proteomes" id="UP001274896">
    <property type="component" value="Unassembled WGS sequence"/>
</dbReference>
<sequence>PDDENQTATVNPAGAHDLLHRSVPVLIFLGLTTMLIVNGATVCYLYQHIKKMTKSGKSMNSQVLQNQVRVTITGLI</sequence>
<keyword evidence="3" id="KW-1185">Reference proteome</keyword>
<reference evidence="2" key="1">
    <citation type="submission" date="2023-06" db="EMBL/GenBank/DDBJ databases">
        <title>Male Hemibagrus guttatus genome.</title>
        <authorList>
            <person name="Bian C."/>
        </authorList>
    </citation>
    <scope>NUCLEOTIDE SEQUENCE</scope>
    <source>
        <strain evidence="2">Male_cb2023</strain>
        <tissue evidence="2">Muscle</tissue>
    </source>
</reference>
<name>A0AAE0PRN9_9TELE</name>
<keyword evidence="1" id="KW-1133">Transmembrane helix</keyword>
<feature type="transmembrane region" description="Helical" evidence="1">
    <location>
        <begin position="25"/>
        <end position="46"/>
    </location>
</feature>
<organism evidence="2 3">
    <name type="scientific">Hemibagrus guttatus</name>
    <dbReference type="NCBI Taxonomy" id="175788"/>
    <lineage>
        <taxon>Eukaryota</taxon>
        <taxon>Metazoa</taxon>
        <taxon>Chordata</taxon>
        <taxon>Craniata</taxon>
        <taxon>Vertebrata</taxon>
        <taxon>Euteleostomi</taxon>
        <taxon>Actinopterygii</taxon>
        <taxon>Neopterygii</taxon>
        <taxon>Teleostei</taxon>
        <taxon>Ostariophysi</taxon>
        <taxon>Siluriformes</taxon>
        <taxon>Bagridae</taxon>
        <taxon>Hemibagrus</taxon>
    </lineage>
</organism>
<gene>
    <name evidence="2" type="ORF">QTP70_028362</name>
</gene>
<evidence type="ECO:0000313" key="3">
    <source>
        <dbReference type="Proteomes" id="UP001274896"/>
    </source>
</evidence>
<evidence type="ECO:0000256" key="1">
    <source>
        <dbReference type="SAM" id="Phobius"/>
    </source>
</evidence>
<comment type="caution">
    <text evidence="2">The sequence shown here is derived from an EMBL/GenBank/DDBJ whole genome shotgun (WGS) entry which is preliminary data.</text>
</comment>
<dbReference type="EMBL" id="JAUCMX010000030">
    <property type="protein sequence ID" value="KAK3506795.1"/>
    <property type="molecule type" value="Genomic_DNA"/>
</dbReference>
<feature type="non-terminal residue" evidence="2">
    <location>
        <position position="1"/>
    </location>
</feature>
<dbReference type="AlphaFoldDB" id="A0AAE0PRN9"/>
<accession>A0AAE0PRN9</accession>
<proteinExistence type="predicted"/>
<keyword evidence="1" id="KW-0812">Transmembrane</keyword>